<dbReference type="AlphaFoldDB" id="A0A917KXM1"/>
<protein>
    <submittedName>
        <fullName evidence="1">Uncharacterized protein</fullName>
    </submittedName>
</protein>
<sequence>MSDRAGWQPTLVVFGVLPLVLPGVDVRAHDVRAHRDGPHRSDGLGAGGRHGQRRGRFLRFAPEQFAIAGRLSEQAVGTVATTAFAGLTPYLSQALIVGGRCRT</sequence>
<evidence type="ECO:0000313" key="1">
    <source>
        <dbReference type="EMBL" id="GGJ34775.1"/>
    </source>
</evidence>
<accession>A0A917KXM1</accession>
<name>A0A917KXM1_9ACTN</name>
<evidence type="ECO:0000313" key="2">
    <source>
        <dbReference type="Proteomes" id="UP000657574"/>
    </source>
</evidence>
<dbReference type="EMBL" id="BMQA01000019">
    <property type="protein sequence ID" value="GGJ34775.1"/>
    <property type="molecule type" value="Genomic_DNA"/>
</dbReference>
<reference evidence="1" key="2">
    <citation type="submission" date="2020-09" db="EMBL/GenBank/DDBJ databases">
        <authorList>
            <person name="Sun Q."/>
            <person name="Ohkuma M."/>
        </authorList>
    </citation>
    <scope>NUCLEOTIDE SEQUENCE</scope>
    <source>
        <strain evidence="1">JCM 3086</strain>
    </source>
</reference>
<gene>
    <name evidence="1" type="ORF">GCM10010121_052560</name>
</gene>
<keyword evidence="2" id="KW-1185">Reference proteome</keyword>
<dbReference type="RefSeq" id="WP_189313722.1">
    <property type="nucleotide sequence ID" value="NZ_BMQA01000019.1"/>
</dbReference>
<comment type="caution">
    <text evidence="1">The sequence shown here is derived from an EMBL/GenBank/DDBJ whole genome shotgun (WGS) entry which is preliminary data.</text>
</comment>
<reference evidence="1" key="1">
    <citation type="journal article" date="2014" name="Int. J. Syst. Evol. Microbiol.">
        <title>Complete genome sequence of Corynebacterium casei LMG S-19264T (=DSM 44701T), isolated from a smear-ripened cheese.</title>
        <authorList>
            <consortium name="US DOE Joint Genome Institute (JGI-PGF)"/>
            <person name="Walter F."/>
            <person name="Albersmeier A."/>
            <person name="Kalinowski J."/>
            <person name="Ruckert C."/>
        </authorList>
    </citation>
    <scope>NUCLEOTIDE SEQUENCE</scope>
    <source>
        <strain evidence="1">JCM 3086</strain>
    </source>
</reference>
<dbReference type="Proteomes" id="UP000657574">
    <property type="component" value="Unassembled WGS sequence"/>
</dbReference>
<proteinExistence type="predicted"/>
<organism evidence="1 2">
    <name type="scientific">Streptomyces brasiliensis</name>
    <dbReference type="NCBI Taxonomy" id="1954"/>
    <lineage>
        <taxon>Bacteria</taxon>
        <taxon>Bacillati</taxon>
        <taxon>Actinomycetota</taxon>
        <taxon>Actinomycetes</taxon>
        <taxon>Kitasatosporales</taxon>
        <taxon>Streptomycetaceae</taxon>
        <taxon>Streptomyces</taxon>
    </lineage>
</organism>